<proteinExistence type="predicted"/>
<protein>
    <submittedName>
        <fullName evidence="1">3'-5' RNA exonuclease complex component</fullName>
        <ecNumber evidence="1">3.1.13.1</ecNumber>
    </submittedName>
</protein>
<dbReference type="EC" id="3.1.13.1" evidence="1"/>
<accession>A0ACC2YLT9</accession>
<sequence>MRRRYAGTSALPDVSTVCWSCKLKQQRHSRYINTKVRSYPSTPYDAAPSVARKVMPPPIRRISLPKSTPIPLEAALRSPQSSPTRKERRAAFVQQATFRKIGCGRFISPETGEAVLPQEGNVGRRPQKAVPSPGSVEGAQLQPRSYGAKKSNVRILPVNNSAQPLSYHFSEKTALDVSESNPANIIHKQMSTSNVDDKFDSILEGFQRLVSMQSTSSQPSEWAQSESSSHEPAGTGFRQGDGSHLASNGLRGTSRTARAPPGERSPPIMRQYHSSAKEYQQSVARRVETPFNPFHSMPPPSLPARQPRKPDIRERLREWQEINGRTNVDLDVATQMAQTSSAEVSELARIGDVDDFREQENERDVDDLAGMKEAEEPEDGNTNLNLLRPGDLVELPYLSSDREPVLAVYVRRIENQLQCYTMHGKWVHRRMQAIHFSIPKFMNPSMLDDLLPHLPSEPVTDEMLDKAQIMDLSVPREVGAKVVTKMVNFWRAAETVYRNNASVLDNAHGALAHPTDLRFGSLERIAMQLLRKKELSEVDYYAVRRALVRGGWGFGYDARDHSRTNVFQIRSKDVTEKIESVREWLREYQEELALRANDSNVDAADSEPRKKLQGAEILEAFLEKSRLLIVESRKSRHPTVPGAGCVGPSLVRIPITKTTKATRTIHSFQFSKTDQAIIRFLELWCVSSSFRHQPRLWGLGPLILRAVGLYPNEGLGLSTAFVFLQEIGVIVPHENRVAHDEHLLLPTSQHSKPLERLSSMVQVEAANPNAKYTDAMQELRHDWKDLDVYCIDSAGAAEIDDGFSLERILGSLSEYWIHVHIANPTAFLERGDSATKLAAHMTETVYFPERVYPMLPRDMTRKHLGLAKDRPTLTFSARINDQGHVLEVKARSGFIRNVISLTPDELSRSLGLGSTASTDVEVIVGGKLPAYMTRKRDTPNQLRQQAGGLFLEMNHPDVSVMESPNFPGLGWSHPSRSVARHIEGDPVICMRSQTYQGWFGTKESGTNMVKEFMLMCCEIGALWCRQRNIPILYRGTVQAPETMSADVYKREILDPSKDENGIPPLEVSRGYISTIGMVLLTTAPTAHRFVGVPQYSKVTSPLRRYGDMITHWQIEAALREEAETGTSLIGSDRADYLPFSKAEIDLVIHRLQSRERLITSVKRTARMHWIAQLFLRAHHYGEAALPETLQVLVYNTHGVTGDVFAFSTEYSTEMKMLSPKPHGLGEAMIGDIWEARIHHVDAYDRWVKLTPIRLVKRRRIRRLELHLGDGERTKVPST</sequence>
<name>A0ACC2YLT9_9PEZI</name>
<keyword evidence="1" id="KW-0540">Nuclease</keyword>
<keyword evidence="2" id="KW-1185">Reference proteome</keyword>
<gene>
    <name evidence="1" type="primary">MSU1</name>
    <name evidence="1" type="ORF">H2199_008009</name>
</gene>
<keyword evidence="1" id="KW-0378">Hydrolase</keyword>
<dbReference type="Proteomes" id="UP001172680">
    <property type="component" value="Unassembled WGS sequence"/>
</dbReference>
<comment type="caution">
    <text evidence="1">The sequence shown here is derived from an EMBL/GenBank/DDBJ whole genome shotgun (WGS) entry which is preliminary data.</text>
</comment>
<evidence type="ECO:0000313" key="1">
    <source>
        <dbReference type="EMBL" id="KAJ9636334.1"/>
    </source>
</evidence>
<keyword evidence="1" id="KW-0269">Exonuclease</keyword>
<evidence type="ECO:0000313" key="2">
    <source>
        <dbReference type="Proteomes" id="UP001172680"/>
    </source>
</evidence>
<reference evidence="1" key="1">
    <citation type="submission" date="2022-10" db="EMBL/GenBank/DDBJ databases">
        <title>Culturing micro-colonial fungi from biological soil crusts in the Mojave desert and describing Neophaeococcomyces mojavensis, and introducing the new genera and species Taxawa tesnikishii.</title>
        <authorList>
            <person name="Kurbessoian T."/>
            <person name="Stajich J.E."/>
        </authorList>
    </citation>
    <scope>NUCLEOTIDE SEQUENCE</scope>
    <source>
        <strain evidence="1">JES_115</strain>
    </source>
</reference>
<dbReference type="EMBL" id="JAPDRP010000025">
    <property type="protein sequence ID" value="KAJ9636334.1"/>
    <property type="molecule type" value="Genomic_DNA"/>
</dbReference>
<organism evidence="1 2">
    <name type="scientific">Coniosporium tulheliwenetii</name>
    <dbReference type="NCBI Taxonomy" id="3383036"/>
    <lineage>
        <taxon>Eukaryota</taxon>
        <taxon>Fungi</taxon>
        <taxon>Dikarya</taxon>
        <taxon>Ascomycota</taxon>
        <taxon>Pezizomycotina</taxon>
        <taxon>Dothideomycetes</taxon>
        <taxon>Dothideomycetes incertae sedis</taxon>
        <taxon>Coniosporium</taxon>
    </lineage>
</organism>